<evidence type="ECO:0000256" key="15">
    <source>
        <dbReference type="SAM" id="MobiDB-lite"/>
    </source>
</evidence>
<evidence type="ECO:0000256" key="4">
    <source>
        <dbReference type="ARBA" id="ARBA00022618"/>
    </source>
</evidence>
<comment type="subcellular location">
    <subcellularLocation>
        <location evidence="1">Cell membrane</location>
        <topology evidence="1">Multi-pass membrane protein</topology>
    </subcellularLocation>
</comment>
<dbReference type="Gene3D" id="3.40.50.300">
    <property type="entry name" value="P-loop containing nucleotide triphosphate hydrolases"/>
    <property type="match status" value="1"/>
</dbReference>
<sequence length="750" mass="83443">MAMPKKLSKKNKIKKKQLKSALHPETKMGIAAVICFTLALLTLFSYFKLAGAFGRYFLEFSRLFFGRAIFLIPLSFFLAGLAFLKSYKRPVYWPTAVGLIIFIFSILGIFHIFNNGDLASPRGGGYLGLLIGYPLNGFLGLWASLVVLLSLLLVSILATFNMPLRKKKEEVPEVSQKEGQEKISEPISFGAAVEQVKEAPLLFEGEKKPGFLERWKKRVERVQPKEKEEETEIKREAEDETRDSGDKILKSGKFIFRPSEKARGREDFKLPSLDFLERDKGQPTSGDIKANQNVIQRTLANFGIEVEMSEVNIGPTVTQYTLRPAQGVKLSKITALHNDLALALAAHPLRMETPIPGRALVGIEIPNRTAVLVRVRNLLENPAFKELPSRLSFALGRSVAGRPVFANLARMPHLLIAGATGAGKTIAINNLLINLLYQNSPKDLKFILIDPKRVELTPYNEIPHLLTPVIVQNEKAVNALRWAINEMEQRFEILHEKGARDIAGYNQRTENREQRTESGRQMPYIIIVIDELADLMASRGREVEGSVVRLAQMARAVGIHLVVSTQRPSVEVITGLIKANITSRIAFQVASQVDSRTILDMAGAEKLLGQGDMLYLAGDAAKPRRIQGTYISEKEVKKVTDYLGKMKAPEHNETIVESAASRAIHTGPAGSALPVSETDDELYEEAKKAISQAGRASASLLQRRLRIGYARAARLLDMMEENGFIGPADGARAREVLVREQRTENSEQYE</sequence>
<gene>
    <name evidence="18" type="ORF">A3J64_03190</name>
</gene>
<evidence type="ECO:0000256" key="14">
    <source>
        <dbReference type="PROSITE-ProRule" id="PRU00289"/>
    </source>
</evidence>
<comment type="caution">
    <text evidence="18">The sequence shown here is derived from an EMBL/GenBank/DDBJ whole genome shotgun (WGS) entry which is preliminary data.</text>
</comment>
<evidence type="ECO:0000256" key="2">
    <source>
        <dbReference type="ARBA" id="ARBA00006474"/>
    </source>
</evidence>
<dbReference type="SUPFAM" id="SSF46785">
    <property type="entry name" value="Winged helix' DNA-binding domain"/>
    <property type="match status" value="1"/>
</dbReference>
<evidence type="ECO:0000313" key="19">
    <source>
        <dbReference type="Proteomes" id="UP000177061"/>
    </source>
</evidence>
<dbReference type="CDD" id="cd01127">
    <property type="entry name" value="TrwB_TraG_TraD_VirD4"/>
    <property type="match status" value="1"/>
</dbReference>
<dbReference type="InterPro" id="IPR036388">
    <property type="entry name" value="WH-like_DNA-bd_sf"/>
</dbReference>
<dbReference type="InterPro" id="IPR018541">
    <property type="entry name" value="Ftsk_gamma"/>
</dbReference>
<evidence type="ECO:0000256" key="9">
    <source>
        <dbReference type="ARBA" id="ARBA00022989"/>
    </source>
</evidence>
<accession>A0A1G2FE38</accession>
<feature type="transmembrane region" description="Helical" evidence="16">
    <location>
        <begin position="133"/>
        <end position="158"/>
    </location>
</feature>
<dbReference type="InterPro" id="IPR041027">
    <property type="entry name" value="FtsK_alpha"/>
</dbReference>
<feature type="domain" description="FtsK" evidence="17">
    <location>
        <begin position="401"/>
        <end position="596"/>
    </location>
</feature>
<dbReference type="SMART" id="SM00382">
    <property type="entry name" value="AAA"/>
    <property type="match status" value="1"/>
</dbReference>
<dbReference type="PANTHER" id="PTHR22683:SF41">
    <property type="entry name" value="DNA TRANSLOCASE FTSK"/>
    <property type="match status" value="1"/>
</dbReference>
<keyword evidence="6 14" id="KW-0547">Nucleotide-binding</keyword>
<dbReference type="InterPro" id="IPR025199">
    <property type="entry name" value="FtsK_4TM"/>
</dbReference>
<comment type="subunit">
    <text evidence="13">Homohexamer. Forms a ring that surrounds DNA.</text>
</comment>
<dbReference type="InterPro" id="IPR036390">
    <property type="entry name" value="WH_DNA-bd_sf"/>
</dbReference>
<dbReference type="GO" id="GO:0005886">
    <property type="term" value="C:plasma membrane"/>
    <property type="evidence" value="ECO:0007669"/>
    <property type="project" value="UniProtKB-SubCell"/>
</dbReference>
<proteinExistence type="inferred from homology"/>
<evidence type="ECO:0000256" key="5">
    <source>
        <dbReference type="ARBA" id="ARBA00022692"/>
    </source>
</evidence>
<dbReference type="EMBL" id="MHNB01000028">
    <property type="protein sequence ID" value="OGZ36326.1"/>
    <property type="molecule type" value="Genomic_DNA"/>
</dbReference>
<dbReference type="SMART" id="SM00843">
    <property type="entry name" value="Ftsk_gamma"/>
    <property type="match status" value="1"/>
</dbReference>
<evidence type="ECO:0000256" key="6">
    <source>
        <dbReference type="ARBA" id="ARBA00022741"/>
    </source>
</evidence>
<dbReference type="STRING" id="1801997.A3J64_03190"/>
<dbReference type="InterPro" id="IPR027417">
    <property type="entry name" value="P-loop_NTPase"/>
</dbReference>
<dbReference type="Gene3D" id="3.30.980.40">
    <property type="match status" value="1"/>
</dbReference>
<evidence type="ECO:0000256" key="7">
    <source>
        <dbReference type="ARBA" id="ARBA00022829"/>
    </source>
</evidence>
<comment type="similarity">
    <text evidence="2">Belongs to the FtsK/SpoIIIE/SftA family.</text>
</comment>
<keyword evidence="8 14" id="KW-0067">ATP-binding</keyword>
<feature type="region of interest" description="Disordered" evidence="15">
    <location>
        <begin position="223"/>
        <end position="244"/>
    </location>
</feature>
<organism evidence="18 19">
    <name type="scientific">Candidatus Portnoybacteria bacterium RIFCSPHIGHO2_12_FULL_38_9</name>
    <dbReference type="NCBI Taxonomy" id="1801997"/>
    <lineage>
        <taxon>Bacteria</taxon>
        <taxon>Candidatus Portnoyibacteriota</taxon>
    </lineage>
</organism>
<keyword evidence="3" id="KW-1003">Cell membrane</keyword>
<evidence type="ECO:0000256" key="16">
    <source>
        <dbReference type="SAM" id="Phobius"/>
    </source>
</evidence>
<protein>
    <recommendedName>
        <fullName evidence="17">FtsK domain-containing protein</fullName>
    </recommendedName>
</protein>
<keyword evidence="5 16" id="KW-0812">Transmembrane</keyword>
<dbReference type="GO" id="GO:0005524">
    <property type="term" value="F:ATP binding"/>
    <property type="evidence" value="ECO:0007669"/>
    <property type="project" value="UniProtKB-UniRule"/>
</dbReference>
<evidence type="ECO:0000256" key="11">
    <source>
        <dbReference type="ARBA" id="ARBA00023136"/>
    </source>
</evidence>
<dbReference type="Gene3D" id="1.10.10.10">
    <property type="entry name" value="Winged helix-like DNA-binding domain superfamily/Winged helix DNA-binding domain"/>
    <property type="match status" value="1"/>
</dbReference>
<evidence type="ECO:0000256" key="10">
    <source>
        <dbReference type="ARBA" id="ARBA00023125"/>
    </source>
</evidence>
<dbReference type="GO" id="GO:0051301">
    <property type="term" value="P:cell division"/>
    <property type="evidence" value="ECO:0007669"/>
    <property type="project" value="UniProtKB-KW"/>
</dbReference>
<dbReference type="Pfam" id="PF13491">
    <property type="entry name" value="FtsK_4TM"/>
    <property type="match status" value="1"/>
</dbReference>
<dbReference type="GO" id="GO:0003677">
    <property type="term" value="F:DNA binding"/>
    <property type="evidence" value="ECO:0007669"/>
    <property type="project" value="UniProtKB-KW"/>
</dbReference>
<evidence type="ECO:0000256" key="13">
    <source>
        <dbReference type="ARBA" id="ARBA00025923"/>
    </source>
</evidence>
<dbReference type="PROSITE" id="PS50901">
    <property type="entry name" value="FTSK"/>
    <property type="match status" value="1"/>
</dbReference>
<keyword evidence="9 16" id="KW-1133">Transmembrane helix</keyword>
<keyword evidence="12" id="KW-0131">Cell cycle</keyword>
<evidence type="ECO:0000256" key="8">
    <source>
        <dbReference type="ARBA" id="ARBA00022840"/>
    </source>
</evidence>
<keyword evidence="11 16" id="KW-0472">Membrane</keyword>
<evidence type="ECO:0000256" key="3">
    <source>
        <dbReference type="ARBA" id="ARBA00022475"/>
    </source>
</evidence>
<dbReference type="Pfam" id="PF09397">
    <property type="entry name" value="FtsK_gamma"/>
    <property type="match status" value="1"/>
</dbReference>
<dbReference type="Proteomes" id="UP000177061">
    <property type="component" value="Unassembled WGS sequence"/>
</dbReference>
<dbReference type="PANTHER" id="PTHR22683">
    <property type="entry name" value="SPORULATION PROTEIN RELATED"/>
    <property type="match status" value="1"/>
</dbReference>
<dbReference type="Pfam" id="PF01580">
    <property type="entry name" value="FtsK_SpoIIIE"/>
    <property type="match status" value="1"/>
</dbReference>
<evidence type="ECO:0000313" key="18">
    <source>
        <dbReference type="EMBL" id="OGZ36326.1"/>
    </source>
</evidence>
<feature type="transmembrane region" description="Helical" evidence="16">
    <location>
        <begin position="91"/>
        <end position="113"/>
    </location>
</feature>
<dbReference type="AlphaFoldDB" id="A0A1G2FE38"/>
<dbReference type="SUPFAM" id="SSF52540">
    <property type="entry name" value="P-loop containing nucleoside triphosphate hydrolases"/>
    <property type="match status" value="1"/>
</dbReference>
<keyword evidence="4" id="KW-0132">Cell division</keyword>
<dbReference type="GO" id="GO:0007059">
    <property type="term" value="P:chromosome segregation"/>
    <property type="evidence" value="ECO:0007669"/>
    <property type="project" value="UniProtKB-KW"/>
</dbReference>
<dbReference type="Pfam" id="PF17854">
    <property type="entry name" value="FtsK_alpha"/>
    <property type="match status" value="1"/>
</dbReference>
<keyword evidence="10" id="KW-0238">DNA-binding</keyword>
<keyword evidence="7" id="KW-0159">Chromosome partition</keyword>
<name>A0A1G2FE38_9BACT</name>
<evidence type="ECO:0000256" key="1">
    <source>
        <dbReference type="ARBA" id="ARBA00004651"/>
    </source>
</evidence>
<dbReference type="InterPro" id="IPR050206">
    <property type="entry name" value="FtsK/SpoIIIE/SftA"/>
</dbReference>
<evidence type="ECO:0000256" key="12">
    <source>
        <dbReference type="ARBA" id="ARBA00023306"/>
    </source>
</evidence>
<dbReference type="InterPro" id="IPR002543">
    <property type="entry name" value="FtsK_dom"/>
</dbReference>
<evidence type="ECO:0000259" key="17">
    <source>
        <dbReference type="PROSITE" id="PS50901"/>
    </source>
</evidence>
<dbReference type="InterPro" id="IPR003593">
    <property type="entry name" value="AAA+_ATPase"/>
</dbReference>
<reference evidence="18 19" key="1">
    <citation type="journal article" date="2016" name="Nat. Commun.">
        <title>Thousands of microbial genomes shed light on interconnected biogeochemical processes in an aquifer system.</title>
        <authorList>
            <person name="Anantharaman K."/>
            <person name="Brown C.T."/>
            <person name="Hug L.A."/>
            <person name="Sharon I."/>
            <person name="Castelle C.J."/>
            <person name="Probst A.J."/>
            <person name="Thomas B.C."/>
            <person name="Singh A."/>
            <person name="Wilkins M.J."/>
            <person name="Karaoz U."/>
            <person name="Brodie E.L."/>
            <person name="Williams K.H."/>
            <person name="Hubbard S.S."/>
            <person name="Banfield J.F."/>
        </authorList>
    </citation>
    <scope>NUCLEOTIDE SEQUENCE [LARGE SCALE GENOMIC DNA]</scope>
</reference>
<feature type="binding site" evidence="14">
    <location>
        <begin position="418"/>
        <end position="425"/>
    </location>
    <ligand>
        <name>ATP</name>
        <dbReference type="ChEBI" id="CHEBI:30616"/>
    </ligand>
</feature>
<feature type="transmembrane region" description="Helical" evidence="16">
    <location>
        <begin position="62"/>
        <end position="84"/>
    </location>
</feature>